<keyword evidence="1" id="KW-0812">Transmembrane</keyword>
<organism evidence="2 3">
    <name type="scientific">Pseudobutyrivibrio xylanivorans</name>
    <dbReference type="NCBI Taxonomy" id="185007"/>
    <lineage>
        <taxon>Bacteria</taxon>
        <taxon>Bacillati</taxon>
        <taxon>Bacillota</taxon>
        <taxon>Clostridia</taxon>
        <taxon>Lachnospirales</taxon>
        <taxon>Lachnospiraceae</taxon>
        <taxon>Pseudobutyrivibrio</taxon>
    </lineage>
</organism>
<feature type="transmembrane region" description="Helical" evidence="1">
    <location>
        <begin position="28"/>
        <end position="54"/>
    </location>
</feature>
<gene>
    <name evidence="2" type="ORF">FXF36_15210</name>
</gene>
<name>A0A5P6VTU6_PSEXY</name>
<dbReference type="EMBL" id="CP043028">
    <property type="protein sequence ID" value="QFJ56135.1"/>
    <property type="molecule type" value="Genomic_DNA"/>
</dbReference>
<proteinExistence type="predicted"/>
<accession>A0A5P6VTU6</accession>
<evidence type="ECO:0000313" key="3">
    <source>
        <dbReference type="Proteomes" id="UP000327030"/>
    </source>
</evidence>
<feature type="transmembrane region" description="Helical" evidence="1">
    <location>
        <begin position="66"/>
        <end position="86"/>
    </location>
</feature>
<evidence type="ECO:0000256" key="1">
    <source>
        <dbReference type="SAM" id="Phobius"/>
    </source>
</evidence>
<dbReference type="RefSeq" id="WP_167511420.1">
    <property type="nucleotide sequence ID" value="NZ_CP043028.1"/>
</dbReference>
<dbReference type="Proteomes" id="UP000327030">
    <property type="component" value="Chromosome 1"/>
</dbReference>
<protein>
    <submittedName>
        <fullName evidence="2">Uncharacterized protein</fullName>
    </submittedName>
</protein>
<evidence type="ECO:0000313" key="2">
    <source>
        <dbReference type="EMBL" id="QFJ56135.1"/>
    </source>
</evidence>
<keyword evidence="1" id="KW-0472">Membrane</keyword>
<reference evidence="3" key="1">
    <citation type="submission" date="2019-08" db="EMBL/GenBank/DDBJ databases">
        <title>Complete Genome Sequence of the Polysaccharide-Degrading Rumen Bacterium Pseudobutyrivibrio xylanivorans MA3014.</title>
        <authorList>
            <person name="Palevich N."/>
            <person name="Maclean P.H."/>
            <person name="Kelly W.J."/>
            <person name="Leahy S.C."/>
            <person name="Rakonjac J."/>
            <person name="Attwood G.T."/>
        </authorList>
    </citation>
    <scope>NUCLEOTIDE SEQUENCE [LARGE SCALE GENOMIC DNA]</scope>
    <source>
        <strain evidence="3">MA3014</strain>
    </source>
</reference>
<dbReference type="AlphaFoldDB" id="A0A5P6VTU6"/>
<sequence>MNRPDIFSMESIEKILGYWLCLNMKSKILQFIIDAVVLFGIGLVCDFFLSFYFCLLIDYEGAFGEIYWHIFITYFMIVVVIEILNYEHKDRLVLNKILNLVIYIYILTNDKNVKNKIKKILLGDFCLF</sequence>
<keyword evidence="1" id="KW-1133">Transmembrane helix</keyword>
<dbReference type="KEGG" id="pxv:FXF36_15210"/>